<dbReference type="InterPro" id="IPR003594">
    <property type="entry name" value="HATPase_dom"/>
</dbReference>
<dbReference type="CDD" id="cd16922">
    <property type="entry name" value="HATPase_EvgS-ArcB-TorS-like"/>
    <property type="match status" value="1"/>
</dbReference>
<dbReference type="InterPro" id="IPR036097">
    <property type="entry name" value="HisK_dim/P_sf"/>
</dbReference>
<dbReference type="InterPro" id="IPR036890">
    <property type="entry name" value="HATPase_C_sf"/>
</dbReference>
<evidence type="ECO:0000256" key="4">
    <source>
        <dbReference type="ARBA" id="ARBA00022679"/>
    </source>
</evidence>
<comment type="catalytic activity">
    <reaction evidence="1">
        <text>ATP + protein L-histidine = ADP + protein N-phospho-L-histidine.</text>
        <dbReference type="EC" id="2.7.13.3"/>
    </reaction>
</comment>
<dbReference type="InterPro" id="IPR035965">
    <property type="entry name" value="PAS-like_dom_sf"/>
</dbReference>
<sequence length="692" mass="77449">MLTSSLEEVVLKFYIDSSKLFSSSDSNKKADFFQLCLRILKADYALLFESLDEHSVQLVESFPETVLQQKFTNPSLLKKAFDDEGSSVGYFPLEKDSFVTLNFDALQELSVISAFGVSSSNETSSERKNVVLFCYTKKDLVSKELSQIAKLITPRVVEILKNDQREISFASTSSRLQSILKTIPQAIVFVDTETDISWINENAAKLFSLSPGAHPSYNISEAMRNILTTTSNLPEIKSEMAIGLSDPNNEGFTSYWILHMPEKKVYQVQSQIIRGRKSPGRLWLFDDVTAVHAHRETLTLLNSALREKSESVQKENLAKTVFVSKLSHEIRTPLTGIIGLTELLLSQEHKTEIAESLELIHKSGLNLLKTINHFLDFSKLEMSKMDLESLPFSLPDLLRDLRKLLDTEAKKNNNRILLDIQKDFPNSILGDSLRTGQIFTNLIGNALKFTKDGTITIRIRCVNLDLSNIRIHAQVLDNGIGISSSKIDSIFEPFVQTDVSTTRNFGGTGLGLSVTKNLVSLFGGSIEVKSEVGSGTEFSFYWDTEIAEEDLAKKEILDNPQNDSKDYSDLSVLVVEDNLVNQQLISRILGKYKITPFIVDNGEEAVELSYHNKYDLIFMDINLPGIDGFATAEILRGTTNGNFAKIYGLTANVASELSKKSSFRFMDGLLSKPYDIKQIGEMLANLLKERKS</sequence>
<keyword evidence="11" id="KW-1185">Reference proteome</keyword>
<evidence type="ECO:0000256" key="5">
    <source>
        <dbReference type="ARBA" id="ARBA00022777"/>
    </source>
</evidence>
<dbReference type="InterPro" id="IPR003661">
    <property type="entry name" value="HisK_dim/P_dom"/>
</dbReference>
<feature type="domain" description="PAS" evidence="9">
    <location>
        <begin position="172"/>
        <end position="211"/>
    </location>
</feature>
<dbReference type="Pfam" id="PF00512">
    <property type="entry name" value="HisKA"/>
    <property type="match status" value="1"/>
</dbReference>
<organism evidence="10 11">
    <name type="scientific">Leptospira kobayashii</name>
    <dbReference type="NCBI Taxonomy" id="1917830"/>
    <lineage>
        <taxon>Bacteria</taxon>
        <taxon>Pseudomonadati</taxon>
        <taxon>Spirochaetota</taxon>
        <taxon>Spirochaetia</taxon>
        <taxon>Leptospirales</taxon>
        <taxon>Leptospiraceae</taxon>
        <taxon>Leptospira</taxon>
    </lineage>
</organism>
<dbReference type="PROSITE" id="PS50112">
    <property type="entry name" value="PAS"/>
    <property type="match status" value="1"/>
</dbReference>
<dbReference type="SUPFAM" id="SSF55785">
    <property type="entry name" value="PYP-like sensor domain (PAS domain)"/>
    <property type="match status" value="1"/>
</dbReference>
<evidence type="ECO:0000256" key="6">
    <source>
        <dbReference type="PROSITE-ProRule" id="PRU00169"/>
    </source>
</evidence>
<evidence type="ECO:0000313" key="11">
    <source>
        <dbReference type="Proteomes" id="UP000245263"/>
    </source>
</evidence>
<name>A0ABN6KNN3_9LEPT</name>
<dbReference type="SMART" id="SM00388">
    <property type="entry name" value="HisKA"/>
    <property type="match status" value="1"/>
</dbReference>
<accession>A0ABN6KNN3</accession>
<feature type="modified residue" description="4-aspartylphosphate" evidence="6">
    <location>
        <position position="620"/>
    </location>
</feature>
<feature type="domain" description="Response regulatory" evidence="8">
    <location>
        <begin position="571"/>
        <end position="687"/>
    </location>
</feature>
<dbReference type="Gene3D" id="3.30.450.20">
    <property type="entry name" value="PAS domain"/>
    <property type="match status" value="1"/>
</dbReference>
<dbReference type="CDD" id="cd17546">
    <property type="entry name" value="REC_hyHK_CKI1_RcsC-like"/>
    <property type="match status" value="1"/>
</dbReference>
<gene>
    <name evidence="10" type="ORF">LPTSP3_g34800</name>
</gene>
<dbReference type="Pfam" id="PF00072">
    <property type="entry name" value="Response_reg"/>
    <property type="match status" value="1"/>
</dbReference>
<evidence type="ECO:0000259" key="7">
    <source>
        <dbReference type="PROSITE" id="PS50109"/>
    </source>
</evidence>
<dbReference type="PANTHER" id="PTHR43047:SF64">
    <property type="entry name" value="HISTIDINE KINASE CONTAINING CHEY-HOMOLOGOUS RECEIVER DOMAIN AND PAS DOMAIN-RELATED"/>
    <property type="match status" value="1"/>
</dbReference>
<evidence type="ECO:0000313" key="10">
    <source>
        <dbReference type="EMBL" id="BDA80550.1"/>
    </source>
</evidence>
<dbReference type="PANTHER" id="PTHR43047">
    <property type="entry name" value="TWO-COMPONENT HISTIDINE PROTEIN KINASE"/>
    <property type="match status" value="1"/>
</dbReference>
<dbReference type="EC" id="2.7.13.3" evidence="2"/>
<protein>
    <recommendedName>
        <fullName evidence="2">histidine kinase</fullName>
        <ecNumber evidence="2">2.7.13.3</ecNumber>
    </recommendedName>
</protein>
<dbReference type="InterPro" id="IPR011006">
    <property type="entry name" value="CheY-like_superfamily"/>
</dbReference>
<dbReference type="SMART" id="SM00387">
    <property type="entry name" value="HATPase_c"/>
    <property type="match status" value="1"/>
</dbReference>
<evidence type="ECO:0000259" key="9">
    <source>
        <dbReference type="PROSITE" id="PS50112"/>
    </source>
</evidence>
<evidence type="ECO:0000256" key="3">
    <source>
        <dbReference type="ARBA" id="ARBA00022553"/>
    </source>
</evidence>
<dbReference type="Pfam" id="PF02518">
    <property type="entry name" value="HATPase_c"/>
    <property type="match status" value="1"/>
</dbReference>
<dbReference type="PROSITE" id="PS50109">
    <property type="entry name" value="HIS_KIN"/>
    <property type="match status" value="1"/>
</dbReference>
<dbReference type="SUPFAM" id="SSF55874">
    <property type="entry name" value="ATPase domain of HSP90 chaperone/DNA topoisomerase II/histidine kinase"/>
    <property type="match status" value="1"/>
</dbReference>
<keyword evidence="4" id="KW-0808">Transferase</keyword>
<evidence type="ECO:0000256" key="2">
    <source>
        <dbReference type="ARBA" id="ARBA00012438"/>
    </source>
</evidence>
<dbReference type="Gene3D" id="3.30.565.10">
    <property type="entry name" value="Histidine kinase-like ATPase, C-terminal domain"/>
    <property type="match status" value="1"/>
</dbReference>
<dbReference type="InterPro" id="IPR005467">
    <property type="entry name" value="His_kinase_dom"/>
</dbReference>
<proteinExistence type="predicted"/>
<dbReference type="PRINTS" id="PR00344">
    <property type="entry name" value="BCTRLSENSOR"/>
</dbReference>
<keyword evidence="3 6" id="KW-0597">Phosphoprotein</keyword>
<keyword evidence="5 10" id="KW-0418">Kinase</keyword>
<evidence type="ECO:0000259" key="8">
    <source>
        <dbReference type="PROSITE" id="PS50110"/>
    </source>
</evidence>
<dbReference type="InterPro" id="IPR001789">
    <property type="entry name" value="Sig_transdc_resp-reg_receiver"/>
</dbReference>
<dbReference type="RefSeq" id="WP_109021577.1">
    <property type="nucleotide sequence ID" value="NZ_AP025028.1"/>
</dbReference>
<dbReference type="GO" id="GO:0016301">
    <property type="term" value="F:kinase activity"/>
    <property type="evidence" value="ECO:0007669"/>
    <property type="project" value="UniProtKB-KW"/>
</dbReference>
<dbReference type="Gene3D" id="3.40.50.2300">
    <property type="match status" value="1"/>
</dbReference>
<dbReference type="SMART" id="SM00448">
    <property type="entry name" value="REC"/>
    <property type="match status" value="1"/>
</dbReference>
<dbReference type="PROSITE" id="PS50110">
    <property type="entry name" value="RESPONSE_REGULATORY"/>
    <property type="match status" value="1"/>
</dbReference>
<dbReference type="CDD" id="cd00082">
    <property type="entry name" value="HisKA"/>
    <property type="match status" value="1"/>
</dbReference>
<dbReference type="Proteomes" id="UP000245263">
    <property type="component" value="Chromosome 1"/>
</dbReference>
<dbReference type="SUPFAM" id="SSF52172">
    <property type="entry name" value="CheY-like"/>
    <property type="match status" value="1"/>
</dbReference>
<dbReference type="InterPro" id="IPR000014">
    <property type="entry name" value="PAS"/>
</dbReference>
<reference evidence="10 11" key="1">
    <citation type="submission" date="2021-08" db="EMBL/GenBank/DDBJ databases">
        <title>Complete genome sequence of Leptospira kobayashii strain E30.</title>
        <authorList>
            <person name="Nakao R."/>
            <person name="Nakamura S."/>
            <person name="Masuzawa T."/>
            <person name="Koizumi N."/>
        </authorList>
    </citation>
    <scope>NUCLEOTIDE SEQUENCE [LARGE SCALE GENOMIC DNA]</scope>
    <source>
        <strain evidence="10 11">E30</strain>
    </source>
</reference>
<dbReference type="InterPro" id="IPR004358">
    <property type="entry name" value="Sig_transdc_His_kin-like_C"/>
</dbReference>
<dbReference type="EMBL" id="AP025028">
    <property type="protein sequence ID" value="BDA80550.1"/>
    <property type="molecule type" value="Genomic_DNA"/>
</dbReference>
<dbReference type="Gene3D" id="1.10.287.130">
    <property type="match status" value="1"/>
</dbReference>
<evidence type="ECO:0000256" key="1">
    <source>
        <dbReference type="ARBA" id="ARBA00000085"/>
    </source>
</evidence>
<feature type="domain" description="Histidine kinase" evidence="7">
    <location>
        <begin position="325"/>
        <end position="546"/>
    </location>
</feature>
<dbReference type="SUPFAM" id="SSF47384">
    <property type="entry name" value="Homodimeric domain of signal transducing histidine kinase"/>
    <property type="match status" value="1"/>
</dbReference>